<evidence type="ECO:0000313" key="3">
    <source>
        <dbReference type="RefSeq" id="XP_022095233.1"/>
    </source>
</evidence>
<dbReference type="Proteomes" id="UP000694845">
    <property type="component" value="Unplaced"/>
</dbReference>
<dbReference type="InterPro" id="IPR013783">
    <property type="entry name" value="Ig-like_fold"/>
</dbReference>
<name>A0A8B7YPM9_ACAPL</name>
<protein>
    <submittedName>
        <fullName evidence="3">Uncharacterized protein LOC110981726</fullName>
    </submittedName>
</protein>
<dbReference type="KEGG" id="aplc:110981726"/>
<proteinExistence type="predicted"/>
<dbReference type="GeneID" id="110981726"/>
<evidence type="ECO:0000256" key="1">
    <source>
        <dbReference type="SAM" id="MobiDB-lite"/>
    </source>
</evidence>
<dbReference type="SUPFAM" id="SSF48726">
    <property type="entry name" value="Immunoglobulin"/>
    <property type="match status" value="1"/>
</dbReference>
<gene>
    <name evidence="3" type="primary">LOC110981726</name>
</gene>
<organism evidence="2 3">
    <name type="scientific">Acanthaster planci</name>
    <name type="common">Crown-of-thorns starfish</name>
    <dbReference type="NCBI Taxonomy" id="133434"/>
    <lineage>
        <taxon>Eukaryota</taxon>
        <taxon>Metazoa</taxon>
        <taxon>Echinodermata</taxon>
        <taxon>Eleutherozoa</taxon>
        <taxon>Asterozoa</taxon>
        <taxon>Asteroidea</taxon>
        <taxon>Valvatacea</taxon>
        <taxon>Valvatida</taxon>
        <taxon>Acanthasteridae</taxon>
        <taxon>Acanthaster</taxon>
    </lineage>
</organism>
<dbReference type="OMA" id="MSNIMET"/>
<sequence length="137" mass="15353">MSNIMETSDNEILFIVKSTPGNRQREPTESDPVVSTLHNRKVYKGDTTILAAEFSAKSSVIIEWKKNDFTIYKESPQYHAGQSILIINNVQHCHHKKKYSVSVTDSKGRRVSSSSKMKVRRDSGSKISSSSSSDSDE</sequence>
<feature type="region of interest" description="Disordered" evidence="1">
    <location>
        <begin position="98"/>
        <end position="137"/>
    </location>
</feature>
<accession>A0A8B7YPM9</accession>
<evidence type="ECO:0000313" key="2">
    <source>
        <dbReference type="Proteomes" id="UP000694845"/>
    </source>
</evidence>
<dbReference type="Gene3D" id="2.60.40.10">
    <property type="entry name" value="Immunoglobulins"/>
    <property type="match status" value="1"/>
</dbReference>
<feature type="compositionally biased region" description="Low complexity" evidence="1">
    <location>
        <begin position="125"/>
        <end position="137"/>
    </location>
</feature>
<dbReference type="AlphaFoldDB" id="A0A8B7YPM9"/>
<dbReference type="InterPro" id="IPR036179">
    <property type="entry name" value="Ig-like_dom_sf"/>
</dbReference>
<reference evidence="3" key="1">
    <citation type="submission" date="2025-08" db="UniProtKB">
        <authorList>
            <consortium name="RefSeq"/>
        </authorList>
    </citation>
    <scope>IDENTIFICATION</scope>
</reference>
<dbReference type="RefSeq" id="XP_022095233.1">
    <property type="nucleotide sequence ID" value="XM_022239541.1"/>
</dbReference>
<keyword evidence="2" id="KW-1185">Reference proteome</keyword>